<dbReference type="SUPFAM" id="SSF53720">
    <property type="entry name" value="ALDH-like"/>
    <property type="match status" value="1"/>
</dbReference>
<feature type="domain" description="Aldehyde dehydrogenase" evidence="7">
    <location>
        <begin position="17"/>
        <end position="473"/>
    </location>
</feature>
<reference evidence="8 9" key="1">
    <citation type="submission" date="2017-10" db="EMBL/GenBank/DDBJ databases">
        <title>Bacillus sp. nov., a halophilic bacterium isolated from a Keqin Lake.</title>
        <authorList>
            <person name="Wang H."/>
        </authorList>
    </citation>
    <scope>NUCLEOTIDE SEQUENCE [LARGE SCALE GENOMIC DNA]</scope>
    <source>
        <strain evidence="8 9">KCTC 13187</strain>
    </source>
</reference>
<comment type="function">
    <text evidence="4">Part of the sulfo-TAL (or sulfo-SFT) pathway, a D-sulfoquinovose degradation pathway that produces sulfolactate (SL). Catalyzes the oxidation of 3-sulfolactaldehyde (SLA) to sulfolactate (SL).</text>
</comment>
<comment type="similarity">
    <text evidence="1">Belongs to the aldehyde dehydrogenase family.</text>
</comment>
<dbReference type="Gene3D" id="3.40.605.10">
    <property type="entry name" value="Aldehyde Dehydrogenase, Chain A, domain 1"/>
    <property type="match status" value="1"/>
</dbReference>
<name>A0A3A9K7K2_9BACI</name>
<dbReference type="InterPro" id="IPR016163">
    <property type="entry name" value="Ald_DH_C"/>
</dbReference>
<evidence type="ECO:0000256" key="2">
    <source>
        <dbReference type="ARBA" id="ARBA00023002"/>
    </source>
</evidence>
<dbReference type="InterPro" id="IPR016162">
    <property type="entry name" value="Ald_DH_N"/>
</dbReference>
<dbReference type="InterPro" id="IPR015590">
    <property type="entry name" value="Aldehyde_DH_dom"/>
</dbReference>
<dbReference type="AlphaFoldDB" id="A0A3A9K7K2"/>
<dbReference type="FunFam" id="3.40.605.10:FF:000007">
    <property type="entry name" value="NAD/NADP-dependent betaine aldehyde dehydrogenase"/>
    <property type="match status" value="1"/>
</dbReference>
<evidence type="ECO:0000259" key="7">
    <source>
        <dbReference type="Pfam" id="PF00171"/>
    </source>
</evidence>
<dbReference type="Proteomes" id="UP000281498">
    <property type="component" value="Unassembled WGS sequence"/>
</dbReference>
<dbReference type="GO" id="GO:0008911">
    <property type="term" value="F:lactaldehyde dehydrogenase (NAD+) activity"/>
    <property type="evidence" value="ECO:0007669"/>
    <property type="project" value="TreeGrafter"/>
</dbReference>
<proteinExistence type="inferred from homology"/>
<comment type="caution">
    <text evidence="8">The sequence shown here is derived from an EMBL/GenBank/DDBJ whole genome shotgun (WGS) entry which is preliminary data.</text>
</comment>
<dbReference type="PANTHER" id="PTHR42991">
    <property type="entry name" value="ALDEHYDE DEHYDROGENASE"/>
    <property type="match status" value="1"/>
</dbReference>
<dbReference type="Pfam" id="PF00171">
    <property type="entry name" value="Aldedh"/>
    <property type="match status" value="1"/>
</dbReference>
<dbReference type="CDD" id="cd07149">
    <property type="entry name" value="ALDH_y4uC"/>
    <property type="match status" value="1"/>
</dbReference>
<comment type="catalytic activity">
    <reaction evidence="3">
        <text>(2S)-3-sulfolactaldehyde + NAD(+) + H2O = (2S)-3-sulfolactate + NADH + 2 H(+)</text>
        <dbReference type="Rhea" id="RHEA:47932"/>
        <dbReference type="ChEBI" id="CHEBI:15377"/>
        <dbReference type="ChEBI" id="CHEBI:15378"/>
        <dbReference type="ChEBI" id="CHEBI:57540"/>
        <dbReference type="ChEBI" id="CHEBI:57945"/>
        <dbReference type="ChEBI" id="CHEBI:61289"/>
        <dbReference type="ChEBI" id="CHEBI:90109"/>
        <dbReference type="EC" id="1.2.1.97"/>
    </reaction>
    <physiologicalReaction direction="left-to-right" evidence="3">
        <dbReference type="Rhea" id="RHEA:47933"/>
    </physiologicalReaction>
</comment>
<evidence type="ECO:0000313" key="8">
    <source>
        <dbReference type="EMBL" id="RKL66820.1"/>
    </source>
</evidence>
<dbReference type="InterPro" id="IPR016161">
    <property type="entry name" value="Ald_DH/histidinol_DH"/>
</dbReference>
<protein>
    <recommendedName>
        <fullName evidence="6">3-sulfolactaldehyde dehydrogenase</fullName>
        <ecNumber evidence="5">1.2.1.97</ecNumber>
    </recommendedName>
</protein>
<evidence type="ECO:0000256" key="6">
    <source>
        <dbReference type="ARBA" id="ARBA00067277"/>
    </source>
</evidence>
<keyword evidence="2" id="KW-0560">Oxidoreductase</keyword>
<evidence type="ECO:0000256" key="1">
    <source>
        <dbReference type="ARBA" id="ARBA00009986"/>
    </source>
</evidence>
<dbReference type="InterPro" id="IPR051020">
    <property type="entry name" value="ALDH-related_metabolic_enz"/>
</dbReference>
<evidence type="ECO:0000256" key="5">
    <source>
        <dbReference type="ARBA" id="ARBA00066984"/>
    </source>
</evidence>
<evidence type="ECO:0000256" key="4">
    <source>
        <dbReference type="ARBA" id="ARBA00054572"/>
    </source>
</evidence>
<dbReference type="FunFam" id="3.40.309.10:FF:000009">
    <property type="entry name" value="Aldehyde dehydrogenase A"/>
    <property type="match status" value="1"/>
</dbReference>
<dbReference type="EMBL" id="PDOE01000005">
    <property type="protein sequence ID" value="RKL66820.1"/>
    <property type="molecule type" value="Genomic_DNA"/>
</dbReference>
<organism evidence="8 9">
    <name type="scientific">Salipaludibacillus neizhouensis</name>
    <dbReference type="NCBI Taxonomy" id="885475"/>
    <lineage>
        <taxon>Bacteria</taxon>
        <taxon>Bacillati</taxon>
        <taxon>Bacillota</taxon>
        <taxon>Bacilli</taxon>
        <taxon>Bacillales</taxon>
        <taxon>Bacillaceae</taxon>
    </lineage>
</organism>
<sequence length="483" mass="52840">MQTKIMSEKMFIAGKWQAGKETFDVVNPQNNEVIAKVPLASKDDMISAIEQADVAFQHLASWPVHERIRVLTSAANYLQEHHELFAETISLEGSKTITESRGEVSRAIQTIRISAEEARRLKGETINFDQKEGSENRVGYYYRFPIGVIGAITPFNDPLNLVAHKIGPAIAAGNPIVLKPASVTPLSAIMLAKAFDQAGIPKGFLSVITGAGREIGEVLVTHPAVKMVSFTGGLEAGKHIAHQAGLKKISMELGSNSPVIILNDACLTEAVASTVSGAFSAVGQNCIGVQRIYVEEAIYDTFLQKFIERTKELQVGDKMSEWTDMGPLIQEKEAIRVEEWVQEALMEGATLETGGTRDGAFYDPTVLTNVSHDSKVYYEEIFGPVVIIESIQNIQEAVKRANEVEYGLQAGIFTKNLDDAFYTVQKLHVGGVMVNDSSDYRIDEMPFGGVKGSGLGREGVKFSMEEMTEPKVVCFKLGNTWGM</sequence>
<evidence type="ECO:0000256" key="3">
    <source>
        <dbReference type="ARBA" id="ARBA00050326"/>
    </source>
</evidence>
<dbReference type="Gene3D" id="3.40.309.10">
    <property type="entry name" value="Aldehyde Dehydrogenase, Chain A, domain 2"/>
    <property type="match status" value="1"/>
</dbReference>
<dbReference type="RefSeq" id="WP_110934760.1">
    <property type="nucleotide sequence ID" value="NZ_KZ614146.1"/>
</dbReference>
<dbReference type="PANTHER" id="PTHR42991:SF1">
    <property type="entry name" value="ALDEHYDE DEHYDROGENASE"/>
    <property type="match status" value="1"/>
</dbReference>
<gene>
    <name evidence="8" type="ORF">CR203_13375</name>
</gene>
<evidence type="ECO:0000313" key="9">
    <source>
        <dbReference type="Proteomes" id="UP000281498"/>
    </source>
</evidence>
<accession>A0A3A9K7K2</accession>
<keyword evidence="9" id="KW-1185">Reference proteome</keyword>
<dbReference type="OrthoDB" id="9762913at2"/>
<dbReference type="EC" id="1.2.1.97" evidence="5"/>